<dbReference type="Pfam" id="PF12900">
    <property type="entry name" value="Pyridox_ox_2"/>
    <property type="match status" value="1"/>
</dbReference>
<proteinExistence type="predicted"/>
<protein>
    <submittedName>
        <fullName evidence="2">Pyridoxamine 5'-phosphate oxidase family protein</fullName>
    </submittedName>
</protein>
<name>A0A2X0KE51_9ACTN</name>
<gene>
    <name evidence="2" type="ORF">DN069_01970</name>
</gene>
<dbReference type="InterPro" id="IPR012349">
    <property type="entry name" value="Split_barrel_FMN-bd"/>
</dbReference>
<evidence type="ECO:0000256" key="1">
    <source>
        <dbReference type="SAM" id="MobiDB-lite"/>
    </source>
</evidence>
<reference evidence="2 3" key="1">
    <citation type="submission" date="2018-06" db="EMBL/GenBank/DDBJ databases">
        <title>Streptacidiphilus pinicola sp. nov., isolated from pine grove soil.</title>
        <authorList>
            <person name="Roh S.G."/>
            <person name="Park S."/>
            <person name="Kim M.-K."/>
            <person name="Yun B.-R."/>
            <person name="Park J."/>
            <person name="Kim M.J."/>
            <person name="Kim Y.S."/>
            <person name="Kim S.B."/>
        </authorList>
    </citation>
    <scope>NUCLEOTIDE SEQUENCE [LARGE SCALE GENOMIC DNA]</scope>
    <source>
        <strain evidence="2 3">MMS16-CNU450</strain>
    </source>
</reference>
<dbReference type="Proteomes" id="UP000248889">
    <property type="component" value="Unassembled WGS sequence"/>
</dbReference>
<dbReference type="AlphaFoldDB" id="A0A2X0KE51"/>
<dbReference type="Gene3D" id="2.30.110.10">
    <property type="entry name" value="Electron Transport, Fmn-binding Protein, Chain A"/>
    <property type="match status" value="1"/>
</dbReference>
<dbReference type="OrthoDB" id="3212118at2"/>
<evidence type="ECO:0000313" key="2">
    <source>
        <dbReference type="EMBL" id="RAG87315.1"/>
    </source>
</evidence>
<keyword evidence="3" id="KW-1185">Reference proteome</keyword>
<dbReference type="SUPFAM" id="SSF50475">
    <property type="entry name" value="FMN-binding split barrel"/>
    <property type="match status" value="1"/>
</dbReference>
<sequence>MGDERALRARPQDPAPAPRRRPRTVPLSTEEAMRLLAGAPFGRIVFTEHALPAIRLVNHALVDGRIMIRTHRGAALTAAVPAGPTAGAVVVYEADDIDAETRSGWSVTVTGYARLLAMEPEGDAVWDPAGQEQVPEPWFDAEMTHLVVIQPEIVAGVRLIAVS</sequence>
<evidence type="ECO:0000313" key="3">
    <source>
        <dbReference type="Proteomes" id="UP000248889"/>
    </source>
</evidence>
<accession>A0A2X0KE51</accession>
<dbReference type="InterPro" id="IPR024747">
    <property type="entry name" value="Pyridox_Oxase-rel"/>
</dbReference>
<organism evidence="2 3">
    <name type="scientific">Streptacidiphilus pinicola</name>
    <dbReference type="NCBI Taxonomy" id="2219663"/>
    <lineage>
        <taxon>Bacteria</taxon>
        <taxon>Bacillati</taxon>
        <taxon>Actinomycetota</taxon>
        <taxon>Actinomycetes</taxon>
        <taxon>Kitasatosporales</taxon>
        <taxon>Streptomycetaceae</taxon>
        <taxon>Streptacidiphilus</taxon>
    </lineage>
</organism>
<feature type="region of interest" description="Disordered" evidence="1">
    <location>
        <begin position="1"/>
        <end position="26"/>
    </location>
</feature>
<dbReference type="EMBL" id="QKYN01000008">
    <property type="protein sequence ID" value="RAG87315.1"/>
    <property type="molecule type" value="Genomic_DNA"/>
</dbReference>
<comment type="caution">
    <text evidence="2">The sequence shown here is derived from an EMBL/GenBank/DDBJ whole genome shotgun (WGS) entry which is preliminary data.</text>
</comment>
<feature type="compositionally biased region" description="Basic and acidic residues" evidence="1">
    <location>
        <begin position="1"/>
        <end position="11"/>
    </location>
</feature>